<proteinExistence type="predicted"/>
<evidence type="ECO:0000313" key="3">
    <source>
        <dbReference type="Proteomes" id="UP000515145"/>
    </source>
</evidence>
<keyword evidence="3" id="KW-1185">Reference proteome</keyword>
<dbReference type="AlphaFoldDB" id="A0A6P7K369"/>
<keyword evidence="2" id="KW-1133">Transmembrane helix</keyword>
<dbReference type="Proteomes" id="UP000515145">
    <property type="component" value="Chromosome 17"/>
</dbReference>
<dbReference type="GeneID" id="114449601"/>
<feature type="region of interest" description="Disordered" evidence="1">
    <location>
        <begin position="285"/>
        <end position="305"/>
    </location>
</feature>
<evidence type="ECO:0000256" key="1">
    <source>
        <dbReference type="SAM" id="MobiDB-lite"/>
    </source>
</evidence>
<name>A0A6P7K369_9TELE</name>
<organism evidence="3 4">
    <name type="scientific">Parambassis ranga</name>
    <name type="common">Indian glassy fish</name>
    <dbReference type="NCBI Taxonomy" id="210632"/>
    <lineage>
        <taxon>Eukaryota</taxon>
        <taxon>Metazoa</taxon>
        <taxon>Chordata</taxon>
        <taxon>Craniata</taxon>
        <taxon>Vertebrata</taxon>
        <taxon>Euteleostomi</taxon>
        <taxon>Actinopterygii</taxon>
        <taxon>Neopterygii</taxon>
        <taxon>Teleostei</taxon>
        <taxon>Neoteleostei</taxon>
        <taxon>Acanthomorphata</taxon>
        <taxon>Ovalentaria</taxon>
        <taxon>Ambassidae</taxon>
        <taxon>Parambassis</taxon>
    </lineage>
</organism>
<accession>A0A6P7K369</accession>
<protein>
    <submittedName>
        <fullName evidence="4">Uncharacterized protein LOC114449601 isoform X2</fullName>
    </submittedName>
</protein>
<evidence type="ECO:0000256" key="2">
    <source>
        <dbReference type="SAM" id="Phobius"/>
    </source>
</evidence>
<sequence>MEAASLAHTSWIAPFLCLTPFFLRMVRISAASRPPAWVTTSPSLTKPALSITAQTTSFPPQVISGLLKRGCALAWRTLSTLASSRGLNPAHAVMISSARESVTPALTEERLRQSAQRPKGGPRCRSCMRKCFHMKLLLSGVMIFLTSLTLGACFLQSKLTSLRPPLSSGWIMTSWATWFIFDPHRKLPMTSLMFFSRCGDRGQTASTWFTKESTNLPRLAGPRRQHARRTHRRGGPVCTELLRLPGPWVQGHKKCPLPSVFSPFPTVLVLFLFLNLNLRRSACGPGGRTQACSPSLSPCQRAGMR</sequence>
<keyword evidence="2" id="KW-0812">Transmembrane</keyword>
<reference evidence="4" key="1">
    <citation type="submission" date="2025-08" db="UniProtKB">
        <authorList>
            <consortium name="RefSeq"/>
        </authorList>
    </citation>
    <scope>IDENTIFICATION</scope>
</reference>
<feature type="transmembrane region" description="Helical" evidence="2">
    <location>
        <begin position="6"/>
        <end position="23"/>
    </location>
</feature>
<gene>
    <name evidence="4" type="primary">LOC114449601</name>
</gene>
<feature type="transmembrane region" description="Helical" evidence="2">
    <location>
        <begin position="136"/>
        <end position="157"/>
    </location>
</feature>
<feature type="transmembrane region" description="Helical" evidence="2">
    <location>
        <begin position="260"/>
        <end position="278"/>
    </location>
</feature>
<keyword evidence="2" id="KW-0472">Membrane</keyword>
<dbReference type="RefSeq" id="XP_028283212.1">
    <property type="nucleotide sequence ID" value="XM_028427411.1"/>
</dbReference>
<evidence type="ECO:0000313" key="4">
    <source>
        <dbReference type="RefSeq" id="XP_028283212.1"/>
    </source>
</evidence>